<name>A0AA40KNQ1_9HYME</name>
<evidence type="ECO:0000313" key="1">
    <source>
        <dbReference type="EMBL" id="KAK1126965.1"/>
    </source>
</evidence>
<evidence type="ECO:0000313" key="2">
    <source>
        <dbReference type="Proteomes" id="UP001177670"/>
    </source>
</evidence>
<accession>A0AA40KNQ1</accession>
<comment type="caution">
    <text evidence="1">The sequence shown here is derived from an EMBL/GenBank/DDBJ whole genome shotgun (WGS) entry which is preliminary data.</text>
</comment>
<gene>
    <name evidence="1" type="ORF">K0M31_004580</name>
</gene>
<organism evidence="1 2">
    <name type="scientific">Melipona bicolor</name>
    <dbReference type="NCBI Taxonomy" id="60889"/>
    <lineage>
        <taxon>Eukaryota</taxon>
        <taxon>Metazoa</taxon>
        <taxon>Ecdysozoa</taxon>
        <taxon>Arthropoda</taxon>
        <taxon>Hexapoda</taxon>
        <taxon>Insecta</taxon>
        <taxon>Pterygota</taxon>
        <taxon>Neoptera</taxon>
        <taxon>Endopterygota</taxon>
        <taxon>Hymenoptera</taxon>
        <taxon>Apocrita</taxon>
        <taxon>Aculeata</taxon>
        <taxon>Apoidea</taxon>
        <taxon>Anthophila</taxon>
        <taxon>Apidae</taxon>
        <taxon>Melipona</taxon>
    </lineage>
</organism>
<keyword evidence="2" id="KW-1185">Reference proteome</keyword>
<dbReference type="Proteomes" id="UP001177670">
    <property type="component" value="Unassembled WGS sequence"/>
</dbReference>
<protein>
    <submittedName>
        <fullName evidence="1">Uncharacterized protein</fullName>
    </submittedName>
</protein>
<dbReference type="EMBL" id="JAHYIQ010000013">
    <property type="protein sequence ID" value="KAK1126965.1"/>
    <property type="molecule type" value="Genomic_DNA"/>
</dbReference>
<sequence length="93" mass="10379">MGRHCTAVNATDFGNIEYRHFPMPNCSQNDPIKSAGTQSICHRPAPAVYACAWRRVSQDRQIPPSHLAARPKMKGVIGSGRPITLAHKKRMVW</sequence>
<reference evidence="1" key="1">
    <citation type="submission" date="2021-10" db="EMBL/GenBank/DDBJ databases">
        <title>Melipona bicolor Genome sequencing and assembly.</title>
        <authorList>
            <person name="Araujo N.S."/>
            <person name="Arias M.C."/>
        </authorList>
    </citation>
    <scope>NUCLEOTIDE SEQUENCE</scope>
    <source>
        <strain evidence="1">USP_2M_L1-L4_2017</strain>
        <tissue evidence="1">Whole body</tissue>
    </source>
</reference>
<proteinExistence type="predicted"/>
<dbReference type="AlphaFoldDB" id="A0AA40KNQ1"/>